<name>A0A6A6QNG5_9PEZI</name>
<dbReference type="Gene3D" id="3.40.140.10">
    <property type="entry name" value="Cytidine Deaminase, domain 2"/>
    <property type="match status" value="1"/>
</dbReference>
<comment type="similarity">
    <text evidence="2">Belongs to the cytidine and deoxycytidylate deaminase family. ADAT3 subfamily.</text>
</comment>
<dbReference type="PANTHER" id="PTHR11079">
    <property type="entry name" value="CYTOSINE DEAMINASE FAMILY MEMBER"/>
    <property type="match status" value="1"/>
</dbReference>
<dbReference type="InterPro" id="IPR002125">
    <property type="entry name" value="CMP_dCMP_dom"/>
</dbReference>
<evidence type="ECO:0000256" key="1">
    <source>
        <dbReference type="ARBA" id="ARBA00022694"/>
    </source>
</evidence>
<dbReference type="CDD" id="cd01285">
    <property type="entry name" value="nucleoside_deaminase"/>
    <property type="match status" value="1"/>
</dbReference>
<reference evidence="4" key="1">
    <citation type="journal article" date="2020" name="Stud. Mycol.">
        <title>101 Dothideomycetes genomes: a test case for predicting lifestyles and emergence of pathogens.</title>
        <authorList>
            <person name="Haridas S."/>
            <person name="Albert R."/>
            <person name="Binder M."/>
            <person name="Bloem J."/>
            <person name="Labutti K."/>
            <person name="Salamov A."/>
            <person name="Andreopoulos B."/>
            <person name="Baker S."/>
            <person name="Barry K."/>
            <person name="Bills G."/>
            <person name="Bluhm B."/>
            <person name="Cannon C."/>
            <person name="Castanera R."/>
            <person name="Culley D."/>
            <person name="Daum C."/>
            <person name="Ezra D."/>
            <person name="Gonzalez J."/>
            <person name="Henrissat B."/>
            <person name="Kuo A."/>
            <person name="Liang C."/>
            <person name="Lipzen A."/>
            <person name="Lutzoni F."/>
            <person name="Magnuson J."/>
            <person name="Mondo S."/>
            <person name="Nolan M."/>
            <person name="Ohm R."/>
            <person name="Pangilinan J."/>
            <person name="Park H.-J."/>
            <person name="Ramirez L."/>
            <person name="Alfaro M."/>
            <person name="Sun H."/>
            <person name="Tritt A."/>
            <person name="Yoshinaga Y."/>
            <person name="Zwiers L.-H."/>
            <person name="Turgeon B."/>
            <person name="Goodwin S."/>
            <person name="Spatafora J."/>
            <person name="Crous P."/>
            <person name="Grigoriev I."/>
        </authorList>
    </citation>
    <scope>NUCLEOTIDE SEQUENCE</scope>
    <source>
        <strain evidence="4">CBS 269.34</strain>
    </source>
</reference>
<dbReference type="Proteomes" id="UP000799750">
    <property type="component" value="Unassembled WGS sequence"/>
</dbReference>
<dbReference type="SUPFAM" id="SSF53927">
    <property type="entry name" value="Cytidine deaminase-like"/>
    <property type="match status" value="1"/>
</dbReference>
<feature type="domain" description="CMP/dCMP-type deaminase" evidence="3">
    <location>
        <begin position="205"/>
        <end position="380"/>
    </location>
</feature>
<dbReference type="GO" id="GO:0005634">
    <property type="term" value="C:nucleus"/>
    <property type="evidence" value="ECO:0007669"/>
    <property type="project" value="TreeGrafter"/>
</dbReference>
<evidence type="ECO:0000256" key="2">
    <source>
        <dbReference type="ARBA" id="ARBA00038160"/>
    </source>
</evidence>
<keyword evidence="5" id="KW-1185">Reference proteome</keyword>
<dbReference type="AlphaFoldDB" id="A0A6A6QNG5"/>
<sequence>MTASQTAQHGIFHGHVDAQKLGVTPKKGRLVPLRTRDEIRAATELLDAYVVEVPAVFASAVLNVIRIAIPNIRDVNIQHLRRVVHLSFLPEHLQQTFIASAQTWPSPEHPDGEARASDPNPTEIRYLLVSPASLIASQDLVAALAREPPFSIANIVPHVITIPVPALAPTSAEEAQQWSEKYWSISYKNTNPYGPHPSLLERNQAGIEPYAGTWLALAKVAGGQMSGRGIGANVGCAIVHKERKEHRVIAVAGDARWRGTGDSKPCREEPGNVMAHAAMRAIGMVARKRVRLEQSLDELTSDAAGQIACDVPLSPVENSFFSVDNLPSTGYLCLDLDIYLTHEPCVMCSMAILHSRFRRCVFENAVKATGGLMTSKESPSVENGLGYGIFWRPAELNWKFLAWHWENE</sequence>
<dbReference type="OrthoDB" id="3180714at2759"/>
<evidence type="ECO:0000313" key="5">
    <source>
        <dbReference type="Proteomes" id="UP000799750"/>
    </source>
</evidence>
<dbReference type="PROSITE" id="PS51747">
    <property type="entry name" value="CYT_DCMP_DEAMINASES_2"/>
    <property type="match status" value="1"/>
</dbReference>
<dbReference type="GO" id="GO:0005737">
    <property type="term" value="C:cytoplasm"/>
    <property type="evidence" value="ECO:0007669"/>
    <property type="project" value="TreeGrafter"/>
</dbReference>
<evidence type="ECO:0000313" key="4">
    <source>
        <dbReference type="EMBL" id="KAF2493669.1"/>
    </source>
</evidence>
<organism evidence="4 5">
    <name type="scientific">Lophium mytilinum</name>
    <dbReference type="NCBI Taxonomy" id="390894"/>
    <lineage>
        <taxon>Eukaryota</taxon>
        <taxon>Fungi</taxon>
        <taxon>Dikarya</taxon>
        <taxon>Ascomycota</taxon>
        <taxon>Pezizomycotina</taxon>
        <taxon>Dothideomycetes</taxon>
        <taxon>Pleosporomycetidae</taxon>
        <taxon>Mytilinidiales</taxon>
        <taxon>Mytilinidiaceae</taxon>
        <taxon>Lophium</taxon>
    </lineage>
</organism>
<proteinExistence type="inferred from homology"/>
<dbReference type="PANTHER" id="PTHR11079:SF156">
    <property type="entry name" value="INACTIVE TRNA-SPECIFIC ADENOSINE DEAMINASE-LIKE PROTEIN 3-RELATED"/>
    <property type="match status" value="1"/>
</dbReference>
<dbReference type="InterPro" id="IPR016193">
    <property type="entry name" value="Cytidine_deaminase-like"/>
</dbReference>
<keyword evidence="1" id="KW-0819">tRNA processing</keyword>
<evidence type="ECO:0000259" key="3">
    <source>
        <dbReference type="PROSITE" id="PS51747"/>
    </source>
</evidence>
<dbReference type="GO" id="GO:0008033">
    <property type="term" value="P:tRNA processing"/>
    <property type="evidence" value="ECO:0007669"/>
    <property type="project" value="UniProtKB-KW"/>
</dbReference>
<dbReference type="GO" id="GO:0052717">
    <property type="term" value="F:tRNA-specific adenosine-34 deaminase activity"/>
    <property type="evidence" value="ECO:0007669"/>
    <property type="project" value="TreeGrafter"/>
</dbReference>
<gene>
    <name evidence="4" type="ORF">BU16DRAFT_541330</name>
</gene>
<accession>A0A6A6QNG5</accession>
<dbReference type="Pfam" id="PF00383">
    <property type="entry name" value="dCMP_cyt_deam_1"/>
    <property type="match status" value="1"/>
</dbReference>
<dbReference type="EMBL" id="MU004192">
    <property type="protein sequence ID" value="KAF2493669.1"/>
    <property type="molecule type" value="Genomic_DNA"/>
</dbReference>
<protein>
    <submittedName>
        <fullName evidence="4">Cytidine deaminase-like protein</fullName>
    </submittedName>
</protein>